<dbReference type="InterPro" id="IPR036390">
    <property type="entry name" value="WH_DNA-bd_sf"/>
</dbReference>
<proteinExistence type="predicted"/>
<dbReference type="EMBL" id="CADCTT010000317">
    <property type="protein sequence ID" value="CAA9325373.1"/>
    <property type="molecule type" value="Genomic_DNA"/>
</dbReference>
<gene>
    <name evidence="1" type="ORF">AVDCRST_MAG61-2566</name>
</gene>
<dbReference type="InterPro" id="IPR036388">
    <property type="entry name" value="WH-like_DNA-bd_sf"/>
</dbReference>
<protein>
    <submittedName>
        <fullName evidence="1">Uncharacterized protein</fullName>
    </submittedName>
</protein>
<name>A0A6J4LA76_9ACTN</name>
<dbReference type="AlphaFoldDB" id="A0A6J4LA76"/>
<dbReference type="SUPFAM" id="SSF46785">
    <property type="entry name" value="Winged helix' DNA-binding domain"/>
    <property type="match status" value="1"/>
</dbReference>
<feature type="non-terminal residue" evidence="1">
    <location>
        <position position="166"/>
    </location>
</feature>
<sequence>MVSDQTQARFLTDPAKKTFFVPFLARERRVAEAAAEVGCSINRMLYQVRTLLGSGLLEVVREERRAGRAVRVYRSVHDAYFVPFSATPYDTLEQRILVQGDPIWAGLIAAYADALRRSQRHGHLLRRVGELVQTTDQLPDSTPSGQALFWSDSTITIRDADARQLG</sequence>
<reference evidence="1" key="1">
    <citation type="submission" date="2020-02" db="EMBL/GenBank/DDBJ databases">
        <authorList>
            <person name="Meier V. D."/>
        </authorList>
    </citation>
    <scope>NUCLEOTIDE SEQUENCE</scope>
    <source>
        <strain evidence="1">AVDCRST_MAG61</strain>
    </source>
</reference>
<dbReference type="Gene3D" id="1.10.10.10">
    <property type="entry name" value="Winged helix-like DNA-binding domain superfamily/Winged helix DNA-binding domain"/>
    <property type="match status" value="1"/>
</dbReference>
<accession>A0A6J4LA76</accession>
<organism evidence="1">
    <name type="scientific">uncultured Friedmanniella sp</name>
    <dbReference type="NCBI Taxonomy" id="335381"/>
    <lineage>
        <taxon>Bacteria</taxon>
        <taxon>Bacillati</taxon>
        <taxon>Actinomycetota</taxon>
        <taxon>Actinomycetes</taxon>
        <taxon>Propionibacteriales</taxon>
        <taxon>Nocardioidaceae</taxon>
        <taxon>Friedmanniella</taxon>
        <taxon>environmental samples</taxon>
    </lineage>
</organism>
<evidence type="ECO:0000313" key="1">
    <source>
        <dbReference type="EMBL" id="CAA9325373.1"/>
    </source>
</evidence>